<proteinExistence type="predicted"/>
<accession>A0AAF0QRG2</accession>
<evidence type="ECO:0000313" key="2">
    <source>
        <dbReference type="Proteomes" id="UP001234989"/>
    </source>
</evidence>
<dbReference type="EMBL" id="CP133616">
    <property type="protein sequence ID" value="WMV27988.1"/>
    <property type="molecule type" value="Genomic_DNA"/>
</dbReference>
<protein>
    <submittedName>
        <fullName evidence="1">Uncharacterized protein</fullName>
    </submittedName>
</protein>
<gene>
    <name evidence="1" type="ORF">MTR67_021373</name>
</gene>
<organism evidence="1 2">
    <name type="scientific">Solanum verrucosum</name>
    <dbReference type="NCBI Taxonomy" id="315347"/>
    <lineage>
        <taxon>Eukaryota</taxon>
        <taxon>Viridiplantae</taxon>
        <taxon>Streptophyta</taxon>
        <taxon>Embryophyta</taxon>
        <taxon>Tracheophyta</taxon>
        <taxon>Spermatophyta</taxon>
        <taxon>Magnoliopsida</taxon>
        <taxon>eudicotyledons</taxon>
        <taxon>Gunneridae</taxon>
        <taxon>Pentapetalae</taxon>
        <taxon>asterids</taxon>
        <taxon>lamiids</taxon>
        <taxon>Solanales</taxon>
        <taxon>Solanaceae</taxon>
        <taxon>Solanoideae</taxon>
        <taxon>Solaneae</taxon>
        <taxon>Solanum</taxon>
    </lineage>
</organism>
<sequence length="77" mass="9078">MTSNEPAPMLEDKEKWFALSQLFFGFLVLQLQVMGGPKVNENDEFDDSVPSKPKNDDAWWSLWEKMTFSFILHYIFD</sequence>
<name>A0AAF0QRG2_SOLVR</name>
<dbReference type="AlphaFoldDB" id="A0AAF0QRG2"/>
<evidence type="ECO:0000313" key="1">
    <source>
        <dbReference type="EMBL" id="WMV27988.1"/>
    </source>
</evidence>
<reference evidence="1" key="1">
    <citation type="submission" date="2023-08" db="EMBL/GenBank/DDBJ databases">
        <title>A de novo genome assembly of Solanum verrucosum Schlechtendal, a Mexican diploid species geographically isolated from the other diploid A-genome species in potato relatives.</title>
        <authorList>
            <person name="Hosaka K."/>
        </authorList>
    </citation>
    <scope>NUCLEOTIDE SEQUENCE</scope>
    <source>
        <tissue evidence="1">Young leaves</tissue>
    </source>
</reference>
<dbReference type="Proteomes" id="UP001234989">
    <property type="component" value="Chromosome 5"/>
</dbReference>
<keyword evidence="2" id="KW-1185">Reference proteome</keyword>